<comment type="subcellular location">
    <subcellularLocation>
        <location evidence="5">Cell membrane</location>
        <topology evidence="5">Peripheral membrane protein</topology>
        <orientation evidence="5">Cytoplasmic side</orientation>
    </subcellularLocation>
    <text evidence="5">Localizes to the Z ring in an FtsZ-dependent manner. Targeted to the membrane through a conserved C-terminal amphipathic helix.</text>
</comment>
<dbReference type="HOGENOM" id="CLU_037850_1_1_9"/>
<evidence type="ECO:0000256" key="1">
    <source>
        <dbReference type="ARBA" id="ARBA00022475"/>
    </source>
</evidence>
<sequence>MLGINRNIVVALDVGTSFIKAAMAELSQGQEINILGVSHVPSLGLRKGNIVDIESTARSIDSCLNDLERLTGVDIASTLLGFSGSSVYAVNNHAVVAVGNPSYEITQDDRQRVLQSACNIALPPDKTIVQAVERQYIVDGYDGVKDPIAMVGSRLELETTIIVAATAAIQNMHRSMQRINLQTEKIVYNPLLVAEAVLLPTEKEMGVVLLDIGGGTTEISFFEAGSLLYTSVLPVGGEYITRDLAIVLRTSLEEAGRIKERNGVASPDIARNDVIVNVKNVQGKEIRQVSQEVVAEIISARIMEIVEMIYAELKQFACLDRIPGGIVVTGGEAELTGLVKTIEEYTNIPTRLGIPENLRGIPVDFNRPQNAVILGGLIYSSRYLNINCDNKRGIAALFDQLSRWFKELFR</sequence>
<evidence type="ECO:0000256" key="5">
    <source>
        <dbReference type="HAMAP-Rule" id="MF_02033"/>
    </source>
</evidence>
<dbReference type="InterPro" id="IPR050696">
    <property type="entry name" value="FtsA/MreB"/>
</dbReference>
<proteinExistence type="inferred from homology"/>
<dbReference type="GO" id="GO:0032153">
    <property type="term" value="C:cell division site"/>
    <property type="evidence" value="ECO:0007669"/>
    <property type="project" value="UniProtKB-UniRule"/>
</dbReference>
<keyword evidence="2 5" id="KW-0132">Cell division</keyword>
<dbReference type="Gene3D" id="3.30.1490.110">
    <property type="match status" value="1"/>
</dbReference>
<keyword evidence="9" id="KW-1185">Reference proteome</keyword>
<dbReference type="Proteomes" id="UP000001968">
    <property type="component" value="Chromosome"/>
</dbReference>
<dbReference type="PANTHER" id="PTHR32432:SF4">
    <property type="entry name" value="CELL DIVISION PROTEIN FTSA"/>
    <property type="match status" value="1"/>
</dbReference>
<dbReference type="NCBIfam" id="TIGR01174">
    <property type="entry name" value="ftsA"/>
    <property type="match status" value="1"/>
</dbReference>
<dbReference type="InterPro" id="IPR043129">
    <property type="entry name" value="ATPase_NBD"/>
</dbReference>
<dbReference type="GO" id="GO:0043093">
    <property type="term" value="P:FtsZ-dependent cytokinesis"/>
    <property type="evidence" value="ECO:0007669"/>
    <property type="project" value="UniProtKB-UniRule"/>
</dbReference>
<evidence type="ECO:0000256" key="2">
    <source>
        <dbReference type="ARBA" id="ARBA00022618"/>
    </source>
</evidence>
<dbReference type="Pfam" id="PF02491">
    <property type="entry name" value="SHS2_FTSA"/>
    <property type="match status" value="1"/>
</dbReference>
<comment type="subunit">
    <text evidence="5">Self-interacts. Interacts with FtsZ.</text>
</comment>
<evidence type="ECO:0000259" key="7">
    <source>
        <dbReference type="SMART" id="SM00842"/>
    </source>
</evidence>
<keyword evidence="3 5" id="KW-0472">Membrane</keyword>
<dbReference type="CDD" id="cd24048">
    <property type="entry name" value="ASKHA_NBD_FtsA"/>
    <property type="match status" value="1"/>
</dbReference>
<dbReference type="STRING" id="335541.Swol_0832"/>
<dbReference type="eggNOG" id="COG0849">
    <property type="taxonomic scope" value="Bacteria"/>
</dbReference>
<keyword evidence="1 5" id="KW-1003">Cell membrane</keyword>
<dbReference type="GO" id="GO:0009898">
    <property type="term" value="C:cytoplasmic side of plasma membrane"/>
    <property type="evidence" value="ECO:0007669"/>
    <property type="project" value="UniProtKB-UniRule"/>
</dbReference>
<comment type="similarity">
    <text evidence="5 6">Belongs to the FtsA/MreB family.</text>
</comment>
<dbReference type="InterPro" id="IPR020823">
    <property type="entry name" value="Cell_div_FtsA"/>
</dbReference>
<evidence type="ECO:0000256" key="6">
    <source>
        <dbReference type="PIRNR" id="PIRNR003101"/>
    </source>
</evidence>
<keyword evidence="4 5" id="KW-0131">Cell cycle</keyword>
<dbReference type="AlphaFoldDB" id="Q0AYQ2"/>
<dbReference type="InterPro" id="IPR003494">
    <property type="entry name" value="SHS2_FtsA"/>
</dbReference>
<gene>
    <name evidence="5" type="primary">ftsA</name>
    <name evidence="8" type="ordered locus">Swol_0832</name>
</gene>
<dbReference type="Pfam" id="PF14450">
    <property type="entry name" value="FtsA"/>
    <property type="match status" value="1"/>
</dbReference>
<accession>Q0AYQ2</accession>
<dbReference type="SUPFAM" id="SSF53067">
    <property type="entry name" value="Actin-like ATPase domain"/>
    <property type="match status" value="2"/>
</dbReference>
<name>Q0AYQ2_SYNWW</name>
<dbReference type="EMBL" id="CP000448">
    <property type="protein sequence ID" value="ABI68152.1"/>
    <property type="molecule type" value="Genomic_DNA"/>
</dbReference>
<reference evidence="9" key="1">
    <citation type="journal article" date="2010" name="Environ. Microbiol.">
        <title>The genome of Syntrophomonas wolfei: new insights into syntrophic metabolism and biohydrogen production.</title>
        <authorList>
            <person name="Sieber J.R."/>
            <person name="Sims D.R."/>
            <person name="Han C."/>
            <person name="Kim E."/>
            <person name="Lykidis A."/>
            <person name="Lapidus A.L."/>
            <person name="McDonnald E."/>
            <person name="Rohlin L."/>
            <person name="Culley D.E."/>
            <person name="Gunsalus R."/>
            <person name="McInerney M.J."/>
        </authorList>
    </citation>
    <scope>NUCLEOTIDE SEQUENCE [LARGE SCALE GENOMIC DNA]</scope>
    <source>
        <strain evidence="9">DSM 2245B / Goettingen</strain>
    </source>
</reference>
<evidence type="ECO:0000256" key="3">
    <source>
        <dbReference type="ARBA" id="ARBA00023136"/>
    </source>
</evidence>
<dbReference type="Gene3D" id="3.30.420.40">
    <property type="match status" value="2"/>
</dbReference>
<dbReference type="KEGG" id="swo:Swol_0832"/>
<dbReference type="RefSeq" id="WP_011640257.1">
    <property type="nucleotide sequence ID" value="NC_008346.1"/>
</dbReference>
<dbReference type="PANTHER" id="PTHR32432">
    <property type="entry name" value="CELL DIVISION PROTEIN FTSA-RELATED"/>
    <property type="match status" value="1"/>
</dbReference>
<comment type="function">
    <text evidence="5 6">Cell division protein that is involved in the assembly of the Z ring. May serve as a membrane anchor for the Z ring.</text>
</comment>
<dbReference type="PIRSF" id="PIRSF003101">
    <property type="entry name" value="FtsA"/>
    <property type="match status" value="1"/>
</dbReference>
<protein>
    <recommendedName>
        <fullName evidence="5 6">Cell division protein FtsA</fullName>
    </recommendedName>
</protein>
<organism evidence="8 9">
    <name type="scientific">Syntrophomonas wolfei subsp. wolfei (strain DSM 2245B / Goettingen)</name>
    <dbReference type="NCBI Taxonomy" id="335541"/>
    <lineage>
        <taxon>Bacteria</taxon>
        <taxon>Bacillati</taxon>
        <taxon>Bacillota</taxon>
        <taxon>Clostridia</taxon>
        <taxon>Eubacteriales</taxon>
        <taxon>Syntrophomonadaceae</taxon>
        <taxon>Syntrophomonas</taxon>
    </lineage>
</organism>
<dbReference type="HAMAP" id="MF_02033">
    <property type="entry name" value="FtsA"/>
    <property type="match status" value="1"/>
</dbReference>
<evidence type="ECO:0000313" key="8">
    <source>
        <dbReference type="EMBL" id="ABI68152.1"/>
    </source>
</evidence>
<evidence type="ECO:0000313" key="9">
    <source>
        <dbReference type="Proteomes" id="UP000001968"/>
    </source>
</evidence>
<feature type="domain" description="SHS2" evidence="7">
    <location>
        <begin position="9"/>
        <end position="197"/>
    </location>
</feature>
<dbReference type="SMART" id="SM00842">
    <property type="entry name" value="FtsA"/>
    <property type="match status" value="1"/>
</dbReference>
<dbReference type="OrthoDB" id="9768127at2"/>
<evidence type="ECO:0000256" key="4">
    <source>
        <dbReference type="ARBA" id="ARBA00023306"/>
    </source>
</evidence>